<sequence length="507" mass="57210">MSSETSPLNFRPTSLQWNLEIWRREEARKKDLERGGIFLVLLCFFTFVFAFVVVPSLDEESLEPAKMQTRASAQGDSARTTTLDDRVFCGLTIHDAGYVNLPNKTDYHYAYWYFESRSQPSVDPLVLWLPGGRGYSSLMALLTANGPCHVLPDLSTKLNPYSWTNESNVVWLDQPVGVGFTCGDERNADYNEKSVGENIYYFLQGFFNKHPELAGRELYIMGESYGGDYVLGAAHYVWEQNKVNVNTPKYINLKGLALGNSLTQPSIQLPHVIDMAIDNAYNISFVNDSQLNEMRVAMPICTSLLNQCSQNTRACVQGTDYCTHKLFMPLLAANCNPYDIRIPYKSDDENFMYSNLSYVFKYLAAPYVQKSLGMDAKSANASHECKSSVYDTFKATARVAKPVHTYVTDLLNANVRVLVYAGDADLVCNWFGIEAWTRALQWKGKDEFNALRETAFITANGTNAGMVRSFNNQLTFLRVFNAGHMVLRDQPTVALAMLNKFLKNETF</sequence>
<evidence type="ECO:0000313" key="1">
    <source>
        <dbReference type="EMBL" id="KAI9923024.1"/>
    </source>
</evidence>
<keyword evidence="2" id="KW-1185">Reference proteome</keyword>
<organism evidence="1 2">
    <name type="scientific">Peronosclerospora sorghi</name>
    <dbReference type="NCBI Taxonomy" id="230839"/>
    <lineage>
        <taxon>Eukaryota</taxon>
        <taxon>Sar</taxon>
        <taxon>Stramenopiles</taxon>
        <taxon>Oomycota</taxon>
        <taxon>Peronosporomycetes</taxon>
        <taxon>Peronosporales</taxon>
        <taxon>Peronosporaceae</taxon>
        <taxon>Peronosclerospora</taxon>
    </lineage>
</organism>
<comment type="caution">
    <text evidence="1">The sequence shown here is derived from an EMBL/GenBank/DDBJ whole genome shotgun (WGS) entry which is preliminary data.</text>
</comment>
<proteinExistence type="predicted"/>
<dbReference type="Proteomes" id="UP001163321">
    <property type="component" value="Chromosome 1"/>
</dbReference>
<evidence type="ECO:0000313" key="2">
    <source>
        <dbReference type="Proteomes" id="UP001163321"/>
    </source>
</evidence>
<dbReference type="EMBL" id="CM047580">
    <property type="protein sequence ID" value="KAI9923024.1"/>
    <property type="molecule type" value="Genomic_DNA"/>
</dbReference>
<name>A0ACC0WW58_9STRA</name>
<protein>
    <submittedName>
        <fullName evidence="1">Uncharacterized protein</fullName>
    </submittedName>
</protein>
<accession>A0ACC0WW58</accession>
<reference evidence="1 2" key="1">
    <citation type="journal article" date="2022" name="bioRxiv">
        <title>The genome of the oomycete Peronosclerospora sorghi, a cosmopolitan pathogen of maize and sorghum, is inflated with dispersed pseudogenes.</title>
        <authorList>
            <person name="Fletcher K."/>
            <person name="Martin F."/>
            <person name="Isakeit T."/>
            <person name="Cavanaugh K."/>
            <person name="Magill C."/>
            <person name="Michelmore R."/>
        </authorList>
    </citation>
    <scope>NUCLEOTIDE SEQUENCE [LARGE SCALE GENOMIC DNA]</scope>
    <source>
        <strain evidence="1">P6</strain>
    </source>
</reference>
<gene>
    <name evidence="1" type="ORF">PsorP6_000375</name>
</gene>